<dbReference type="SMART" id="SM00053">
    <property type="entry name" value="DYNc"/>
    <property type="match status" value="1"/>
</dbReference>
<feature type="domain" description="Dynamin-type G" evidence="4">
    <location>
        <begin position="28"/>
        <end position="324"/>
    </location>
</feature>
<keyword evidence="1" id="KW-0547">Nucleotide-binding</keyword>
<evidence type="ECO:0000256" key="2">
    <source>
        <dbReference type="ARBA" id="ARBA00023134"/>
    </source>
</evidence>
<dbReference type="PRINTS" id="PR00195">
    <property type="entry name" value="DYNAMIN"/>
</dbReference>
<dbReference type="InterPro" id="IPR000375">
    <property type="entry name" value="Dynamin_stalk"/>
</dbReference>
<evidence type="ECO:0000256" key="1">
    <source>
        <dbReference type="ARBA" id="ARBA00022741"/>
    </source>
</evidence>
<name>A0ABQ8FVA7_9PEZI</name>
<sequence>MASQAHALADPAMLSKIDKLFACNVGHHIDLPQIVVVGDQSSGKSSVLEGLTHLPFPRDSGLCTRFATQITFRRANTESISVSIIPGKDASQDHIDAARAWKKTDLQELDKPSFTHIMQEVQGVMGIASADPSSPSTTLSKTFSSDVLSIEVAGPDQQHLTVIDVPGIFQRVTKDVTTREDKDFVKAMVSDYMKNPRSVMLTVVPANVDVATQLILEMAEDVDKQGQRTLGVLTKPDLVDKGAERNVVDMVEGRTHELSLGWFLVRNPGQKDVEDADFNRYAEEERFFRTVVPWSGLAKDRVGVEALRERLQVILAAHIRREFPKVKLEVSRKLKECRESLESLGLKRDTSAEQSRFLIEMATRFQALTTQALEAKYVDDCFSKHTALKIATDVVNRNDILSDDFEHYGHTYQFNAQSDDSDEDPEETIAISLDLKSKSTNKDCSDTQIVEFRHCCSTRKRNSILDTVDILHDDKKLPKPKPGGILQWMAQIYHNSRGFELGNFDPSLLATTMKAQSKNWDSLAFGYISDIATMTHTFIRTLLELVCPEANTLQQLESILMDELAVRYKKAFDHVDFILQVERFGVPATLNHYFNDNLEKCRQERMRKAAAAKSFTDGRNGAVVRVNDLVHNHSMSNKEHTIQDLHDILKSYYKVARKRVVDTLCMQAAAYHLISGPNTPLRLFTPTFVSQLSNQQLEEVAGEDASVKRRRAQLVKEVDDLEKGRKILS</sequence>
<dbReference type="PANTHER" id="PTHR11566">
    <property type="entry name" value="DYNAMIN"/>
    <property type="match status" value="1"/>
</dbReference>
<dbReference type="PANTHER" id="PTHR11566:SF215">
    <property type="entry name" value="DYNAMIN GTPASE"/>
    <property type="match status" value="1"/>
</dbReference>
<dbReference type="SUPFAM" id="SSF52540">
    <property type="entry name" value="P-loop containing nucleoside triphosphate hydrolases"/>
    <property type="match status" value="1"/>
</dbReference>
<dbReference type="EMBL" id="JAGTJR010000064">
    <property type="protein sequence ID" value="KAH7021749.1"/>
    <property type="molecule type" value="Genomic_DNA"/>
</dbReference>
<protein>
    <submittedName>
        <fullName evidence="5">Dynamin GTPase</fullName>
    </submittedName>
</protein>
<evidence type="ECO:0000313" key="5">
    <source>
        <dbReference type="EMBL" id="KAH7021749.1"/>
    </source>
</evidence>
<dbReference type="CDD" id="cd08771">
    <property type="entry name" value="DLP_1"/>
    <property type="match status" value="1"/>
</dbReference>
<evidence type="ECO:0000259" key="3">
    <source>
        <dbReference type="PROSITE" id="PS51388"/>
    </source>
</evidence>
<dbReference type="InterPro" id="IPR030381">
    <property type="entry name" value="G_DYNAMIN_dom"/>
</dbReference>
<dbReference type="InterPro" id="IPR027417">
    <property type="entry name" value="P-loop_NTPase"/>
</dbReference>
<accession>A0ABQ8FVA7</accession>
<feature type="domain" description="GED" evidence="3">
    <location>
        <begin position="642"/>
        <end position="729"/>
    </location>
</feature>
<dbReference type="InterPro" id="IPR003130">
    <property type="entry name" value="GED"/>
</dbReference>
<dbReference type="InterPro" id="IPR001401">
    <property type="entry name" value="Dynamin_GTPase"/>
</dbReference>
<keyword evidence="6" id="KW-1185">Reference proteome</keyword>
<dbReference type="InterPro" id="IPR022812">
    <property type="entry name" value="Dynamin"/>
</dbReference>
<comment type="caution">
    <text evidence="5">The sequence shown here is derived from an EMBL/GenBank/DDBJ whole genome shotgun (WGS) entry which is preliminary data.</text>
</comment>
<dbReference type="Proteomes" id="UP000774617">
    <property type="component" value="Unassembled WGS sequence"/>
</dbReference>
<proteinExistence type="predicted"/>
<dbReference type="PROSITE" id="PS51718">
    <property type="entry name" value="G_DYNAMIN_2"/>
    <property type="match status" value="1"/>
</dbReference>
<dbReference type="InterPro" id="IPR020850">
    <property type="entry name" value="GED_dom"/>
</dbReference>
<evidence type="ECO:0000259" key="4">
    <source>
        <dbReference type="PROSITE" id="PS51718"/>
    </source>
</evidence>
<dbReference type="Pfam" id="PF01031">
    <property type="entry name" value="Dynamin_M"/>
    <property type="match status" value="1"/>
</dbReference>
<dbReference type="Pfam" id="PF00350">
    <property type="entry name" value="Dynamin_N"/>
    <property type="match status" value="1"/>
</dbReference>
<gene>
    <name evidence="5" type="ORF">B0J12DRAFT_610689</name>
</gene>
<dbReference type="InterPro" id="IPR045063">
    <property type="entry name" value="Dynamin_N"/>
</dbReference>
<evidence type="ECO:0000313" key="6">
    <source>
        <dbReference type="Proteomes" id="UP000774617"/>
    </source>
</evidence>
<keyword evidence="2" id="KW-0342">GTP-binding</keyword>
<organism evidence="5 6">
    <name type="scientific">Macrophomina phaseolina</name>
    <dbReference type="NCBI Taxonomy" id="35725"/>
    <lineage>
        <taxon>Eukaryota</taxon>
        <taxon>Fungi</taxon>
        <taxon>Dikarya</taxon>
        <taxon>Ascomycota</taxon>
        <taxon>Pezizomycotina</taxon>
        <taxon>Dothideomycetes</taxon>
        <taxon>Dothideomycetes incertae sedis</taxon>
        <taxon>Botryosphaeriales</taxon>
        <taxon>Botryosphaeriaceae</taxon>
        <taxon>Macrophomina</taxon>
    </lineage>
</organism>
<reference evidence="5 6" key="1">
    <citation type="journal article" date="2021" name="Nat. Commun.">
        <title>Genetic determinants of endophytism in the Arabidopsis root mycobiome.</title>
        <authorList>
            <person name="Mesny F."/>
            <person name="Miyauchi S."/>
            <person name="Thiergart T."/>
            <person name="Pickel B."/>
            <person name="Atanasova L."/>
            <person name="Karlsson M."/>
            <person name="Huettel B."/>
            <person name="Barry K.W."/>
            <person name="Haridas S."/>
            <person name="Chen C."/>
            <person name="Bauer D."/>
            <person name="Andreopoulos W."/>
            <person name="Pangilinan J."/>
            <person name="LaButti K."/>
            <person name="Riley R."/>
            <person name="Lipzen A."/>
            <person name="Clum A."/>
            <person name="Drula E."/>
            <person name="Henrissat B."/>
            <person name="Kohler A."/>
            <person name="Grigoriev I.V."/>
            <person name="Martin F.M."/>
            <person name="Hacquard S."/>
        </authorList>
    </citation>
    <scope>NUCLEOTIDE SEQUENCE [LARGE SCALE GENOMIC DNA]</scope>
    <source>
        <strain evidence="5 6">MPI-SDFR-AT-0080</strain>
    </source>
</reference>
<dbReference type="PROSITE" id="PS51388">
    <property type="entry name" value="GED"/>
    <property type="match status" value="1"/>
</dbReference>
<dbReference type="Gene3D" id="3.40.50.300">
    <property type="entry name" value="P-loop containing nucleotide triphosphate hydrolases"/>
    <property type="match status" value="1"/>
</dbReference>
<dbReference type="Pfam" id="PF02212">
    <property type="entry name" value="GED"/>
    <property type="match status" value="1"/>
</dbReference>